<evidence type="ECO:0000313" key="4">
    <source>
        <dbReference type="Proteomes" id="UP000053732"/>
    </source>
</evidence>
<dbReference type="PANTHER" id="PTHR24198:SF165">
    <property type="entry name" value="ANKYRIN REPEAT-CONTAINING PROTEIN-RELATED"/>
    <property type="match status" value="1"/>
</dbReference>
<dbReference type="InterPro" id="IPR002110">
    <property type="entry name" value="Ankyrin_rpt"/>
</dbReference>
<dbReference type="Gene3D" id="1.25.40.20">
    <property type="entry name" value="Ankyrin repeat-containing domain"/>
    <property type="match status" value="1"/>
</dbReference>
<dbReference type="AlphaFoldDB" id="A0A0G4PML5"/>
<protein>
    <submittedName>
        <fullName evidence="3">Ankyrin repeat-containing domain</fullName>
    </submittedName>
</protein>
<dbReference type="InterPro" id="IPR036770">
    <property type="entry name" value="Ankyrin_rpt-contain_sf"/>
</dbReference>
<organism evidence="3 4">
    <name type="scientific">Penicillium camemberti (strain FM 013)</name>
    <dbReference type="NCBI Taxonomy" id="1429867"/>
    <lineage>
        <taxon>Eukaryota</taxon>
        <taxon>Fungi</taxon>
        <taxon>Dikarya</taxon>
        <taxon>Ascomycota</taxon>
        <taxon>Pezizomycotina</taxon>
        <taxon>Eurotiomycetes</taxon>
        <taxon>Eurotiomycetidae</taxon>
        <taxon>Eurotiales</taxon>
        <taxon>Aspergillaceae</taxon>
        <taxon>Penicillium</taxon>
    </lineage>
</organism>
<sequence>MLPLHRAIRCARLDIAARLLDKYQADINSDYAFKTPLLLAIELRYPEAVEFILRYESVDINCCDFGGNGILSLAVTNGSLAIVERLLRFGSVNINHQSTDGASAMSTSKTMPVKLCRSNYAGQTPLHVAARRGDHVAIQIMAKHSRINVNCVDQNGDTPLLLAVKGFNLGRSIQSVDSLLLSRDLNINHPDSNGRTALWHAIKHTETSLVELLFRQSDLTLSDVDRWGFTPLARSAENESAPPFIVGMR</sequence>
<evidence type="ECO:0000256" key="2">
    <source>
        <dbReference type="ARBA" id="ARBA00023043"/>
    </source>
</evidence>
<proteinExistence type="predicted"/>
<dbReference type="Proteomes" id="UP000053732">
    <property type="component" value="Unassembled WGS sequence"/>
</dbReference>
<keyword evidence="2" id="KW-0040">ANK repeat</keyword>
<reference evidence="3 4" key="1">
    <citation type="journal article" date="2014" name="Nat. Commun.">
        <title>Multiple recent horizontal transfers of a large genomic region in cheese making fungi.</title>
        <authorList>
            <person name="Cheeseman K."/>
            <person name="Ropars J."/>
            <person name="Renault P."/>
            <person name="Dupont J."/>
            <person name="Gouzy J."/>
            <person name="Branca A."/>
            <person name="Abraham A.L."/>
            <person name="Ceppi M."/>
            <person name="Conseiller E."/>
            <person name="Debuchy R."/>
            <person name="Malagnac F."/>
            <person name="Goarin A."/>
            <person name="Silar P."/>
            <person name="Lacoste S."/>
            <person name="Sallet E."/>
            <person name="Bensimon A."/>
            <person name="Giraud T."/>
            <person name="Brygoo Y."/>
        </authorList>
    </citation>
    <scope>NUCLEOTIDE SEQUENCE [LARGE SCALE GENOMIC DNA]</scope>
    <source>
        <strain evidence="4">FM 013</strain>
    </source>
</reference>
<dbReference type="PANTHER" id="PTHR24198">
    <property type="entry name" value="ANKYRIN REPEAT AND PROTEIN KINASE DOMAIN-CONTAINING PROTEIN"/>
    <property type="match status" value="1"/>
</dbReference>
<dbReference type="EMBL" id="HG793155">
    <property type="protein sequence ID" value="CRL27383.1"/>
    <property type="molecule type" value="Genomic_DNA"/>
</dbReference>
<accession>A0A0G4PML5</accession>
<dbReference type="Pfam" id="PF13606">
    <property type="entry name" value="Ank_3"/>
    <property type="match status" value="1"/>
</dbReference>
<keyword evidence="1" id="KW-0677">Repeat</keyword>
<name>A0A0G4PML5_PENC3</name>
<dbReference type="SMART" id="SM00248">
    <property type="entry name" value="ANK"/>
    <property type="match status" value="6"/>
</dbReference>
<keyword evidence="4" id="KW-1185">Reference proteome</keyword>
<gene>
    <name evidence="3" type="ORF">PCAMFM013_S022g000063</name>
</gene>
<dbReference type="STRING" id="1429867.A0A0G4PML5"/>
<dbReference type="Pfam" id="PF12796">
    <property type="entry name" value="Ank_2"/>
    <property type="match status" value="1"/>
</dbReference>
<evidence type="ECO:0000313" key="3">
    <source>
        <dbReference type="EMBL" id="CRL27383.1"/>
    </source>
</evidence>
<dbReference type="SUPFAM" id="SSF48403">
    <property type="entry name" value="Ankyrin repeat"/>
    <property type="match status" value="1"/>
</dbReference>
<evidence type="ECO:0000256" key="1">
    <source>
        <dbReference type="ARBA" id="ARBA00022737"/>
    </source>
</evidence>